<keyword evidence="2" id="KW-0408">Iron</keyword>
<dbReference type="Proteomes" id="UP001597063">
    <property type="component" value="Unassembled WGS sequence"/>
</dbReference>
<name>A0ABW2Y0T0_9ACTN</name>
<dbReference type="InterPro" id="IPR002397">
    <property type="entry name" value="Cyt_P450_B"/>
</dbReference>
<evidence type="ECO:0000313" key="4">
    <source>
        <dbReference type="Proteomes" id="UP001597063"/>
    </source>
</evidence>
<dbReference type="PRINTS" id="PR00359">
    <property type="entry name" value="BP450"/>
</dbReference>
<keyword evidence="2" id="KW-0479">Metal-binding</keyword>
<keyword evidence="2" id="KW-0560">Oxidoreductase</keyword>
<comment type="similarity">
    <text evidence="1 2">Belongs to the cytochrome P450 family.</text>
</comment>
<dbReference type="InterPro" id="IPR036396">
    <property type="entry name" value="Cyt_P450_sf"/>
</dbReference>
<reference evidence="4" key="1">
    <citation type="journal article" date="2019" name="Int. J. Syst. Evol. Microbiol.">
        <title>The Global Catalogue of Microorganisms (GCM) 10K type strain sequencing project: providing services to taxonomists for standard genome sequencing and annotation.</title>
        <authorList>
            <consortium name="The Broad Institute Genomics Platform"/>
            <consortium name="The Broad Institute Genome Sequencing Center for Infectious Disease"/>
            <person name="Wu L."/>
            <person name="Ma J."/>
        </authorList>
    </citation>
    <scope>NUCLEOTIDE SEQUENCE [LARGE SCALE GENOMIC DNA]</scope>
    <source>
        <strain evidence="4">JCM 9371</strain>
    </source>
</reference>
<protein>
    <submittedName>
        <fullName evidence="3">Cytochrome P450</fullName>
    </submittedName>
</protein>
<dbReference type="PANTHER" id="PTHR46696:SF1">
    <property type="entry name" value="CYTOCHROME P450 YJIB-RELATED"/>
    <property type="match status" value="1"/>
</dbReference>
<dbReference type="SUPFAM" id="SSF48264">
    <property type="entry name" value="Cytochrome P450"/>
    <property type="match status" value="1"/>
</dbReference>
<dbReference type="RefSeq" id="WP_131759812.1">
    <property type="nucleotide sequence ID" value="NZ_CAACUY010000091.1"/>
</dbReference>
<dbReference type="PANTHER" id="PTHR46696">
    <property type="entry name" value="P450, PUTATIVE (EUROFUNG)-RELATED"/>
    <property type="match status" value="1"/>
</dbReference>
<comment type="caution">
    <text evidence="3">The sequence shown here is derived from an EMBL/GenBank/DDBJ whole genome shotgun (WGS) entry which is preliminary data.</text>
</comment>
<dbReference type="EMBL" id="JBHTGP010000037">
    <property type="protein sequence ID" value="MFD0692177.1"/>
    <property type="molecule type" value="Genomic_DNA"/>
</dbReference>
<dbReference type="InterPro" id="IPR001128">
    <property type="entry name" value="Cyt_P450"/>
</dbReference>
<keyword evidence="2" id="KW-0503">Monooxygenase</keyword>
<accession>A0ABW2Y0T0</accession>
<evidence type="ECO:0000256" key="1">
    <source>
        <dbReference type="ARBA" id="ARBA00010617"/>
    </source>
</evidence>
<gene>
    <name evidence="3" type="ORF">ACFQZM_47360</name>
</gene>
<organism evidence="3 4">
    <name type="scientific">Actinomadura fibrosa</name>
    <dbReference type="NCBI Taxonomy" id="111802"/>
    <lineage>
        <taxon>Bacteria</taxon>
        <taxon>Bacillati</taxon>
        <taxon>Actinomycetota</taxon>
        <taxon>Actinomycetes</taxon>
        <taxon>Streptosporangiales</taxon>
        <taxon>Thermomonosporaceae</taxon>
        <taxon>Actinomadura</taxon>
    </lineage>
</organism>
<evidence type="ECO:0000256" key="2">
    <source>
        <dbReference type="RuleBase" id="RU000461"/>
    </source>
</evidence>
<dbReference type="PROSITE" id="PS00086">
    <property type="entry name" value="CYTOCHROME_P450"/>
    <property type="match status" value="1"/>
</dbReference>
<keyword evidence="4" id="KW-1185">Reference proteome</keyword>
<dbReference type="Gene3D" id="1.10.630.10">
    <property type="entry name" value="Cytochrome P450"/>
    <property type="match status" value="1"/>
</dbReference>
<sequence length="384" mass="41488">MLAPEHRALAGQSAVRVRLPEGQADEYAWLAVSAESVRTVYRHPAFSRAQADGVKPFLKVAPVLVALDGEEHLRIRRLVKSEFTPAKIRRLTPMIEARARHLVDAMRDRGHADLSADFAMPLTLETIAGQLGVPDQDQARFQKWGTGLLATGEGAHECNQAAMMAMCEYMAGLMAARRDSGTGDGGLLTMIGANAAATGVSDFEAALLAASLVGGGWESTASSIVTFTLRLLTEQDEAGVSHYTRLCAHPELIPGAIEELLRTTPNSIFGATQPRRALQDVDVDGVLVRAGEIAIPSIDAAALDEREFPEPERLDFGRHPNAHFAFGSGAHVCIGAPLAREELRIAFTCLTATFPGLRLDVDPAELEWKWDGTIRQPTTLPVTW</sequence>
<dbReference type="Pfam" id="PF00067">
    <property type="entry name" value="p450"/>
    <property type="match status" value="1"/>
</dbReference>
<dbReference type="InterPro" id="IPR017972">
    <property type="entry name" value="Cyt_P450_CS"/>
</dbReference>
<evidence type="ECO:0000313" key="3">
    <source>
        <dbReference type="EMBL" id="MFD0692177.1"/>
    </source>
</evidence>
<keyword evidence="2" id="KW-0349">Heme</keyword>
<proteinExistence type="inferred from homology"/>